<evidence type="ECO:0000313" key="10">
    <source>
        <dbReference type="Proteomes" id="UP000694843"/>
    </source>
</evidence>
<evidence type="ECO:0000256" key="8">
    <source>
        <dbReference type="ARBA" id="ARBA00023186"/>
    </source>
</evidence>
<keyword evidence="10" id="KW-1185">Reference proteome</keyword>
<dbReference type="PANTHER" id="PTHR12738">
    <property type="entry name" value="NEUROENDOCRINE PROTEIN 7B2"/>
    <property type="match status" value="1"/>
</dbReference>
<feature type="signal peptide" evidence="9">
    <location>
        <begin position="1"/>
        <end position="24"/>
    </location>
</feature>
<proteinExistence type="inferred from homology"/>
<dbReference type="InterPro" id="IPR007945">
    <property type="entry name" value="Secretogranin_V"/>
</dbReference>
<evidence type="ECO:0000256" key="6">
    <source>
        <dbReference type="ARBA" id="ARBA00022729"/>
    </source>
</evidence>
<name>A0A8B7PD63_HYAAZ</name>
<keyword evidence="6 9" id="KW-0732">Signal</keyword>
<dbReference type="PROSITE" id="PS51257">
    <property type="entry name" value="PROKAR_LIPOPROTEIN"/>
    <property type="match status" value="1"/>
</dbReference>
<evidence type="ECO:0000256" key="2">
    <source>
        <dbReference type="ARBA" id="ARBA00006348"/>
    </source>
</evidence>
<dbReference type="CTD" id="40644"/>
<dbReference type="Proteomes" id="UP000694843">
    <property type="component" value="Unplaced"/>
</dbReference>
<dbReference type="RefSeq" id="XP_018024084.1">
    <property type="nucleotide sequence ID" value="XM_018168595.2"/>
</dbReference>
<keyword evidence="7" id="KW-1015">Disulfide bond</keyword>
<dbReference type="OrthoDB" id="9922675at2759"/>
<evidence type="ECO:0000256" key="4">
    <source>
        <dbReference type="ARBA" id="ARBA00022448"/>
    </source>
</evidence>
<dbReference type="GO" id="GO:0005576">
    <property type="term" value="C:extracellular region"/>
    <property type="evidence" value="ECO:0007669"/>
    <property type="project" value="UniProtKB-SubCell"/>
</dbReference>
<comment type="similarity">
    <text evidence="2">Belongs to the 7B2 family.</text>
</comment>
<evidence type="ECO:0000313" key="11">
    <source>
        <dbReference type="RefSeq" id="XP_018024084.1"/>
    </source>
</evidence>
<dbReference type="PANTHER" id="PTHR12738:SF0">
    <property type="entry name" value="NEUROENDOCRINE PROTEIN 7B2"/>
    <property type="match status" value="1"/>
</dbReference>
<dbReference type="GO" id="GO:0030141">
    <property type="term" value="C:secretory granule"/>
    <property type="evidence" value="ECO:0007669"/>
    <property type="project" value="InterPro"/>
</dbReference>
<evidence type="ECO:0000256" key="1">
    <source>
        <dbReference type="ARBA" id="ARBA00004613"/>
    </source>
</evidence>
<evidence type="ECO:0000256" key="5">
    <source>
        <dbReference type="ARBA" id="ARBA00022525"/>
    </source>
</evidence>
<evidence type="ECO:0000256" key="7">
    <source>
        <dbReference type="ARBA" id="ARBA00023157"/>
    </source>
</evidence>
<sequence length="312" mass="34311">MHAQRRTTLGAFLLLLLACGHVTGYVTDNDDVGDASMLRAMVERMGSGLADSAAADYLPLQAGYDAPSEAMKASLYERGLPSDELSLHEAFDLGGADDLAEALELSARRDLRDRDDFSATRDLRDELSVPRNIRDKIDLSLDRYEDQQAPYGVELSVHPSLRDQEYLHHSHLLGNRITNFQNGMMRIKPSGAGAPSATSERKTDGVLPAYCNPPNPCPLGYTASDGCLEEFQNTAAFSRNYQAMQECMCDTEHMFDCPDTTRDTEIGALARSIQNEGVLDTTIDKIVNEMRRNPYMSGEKLPVAAKKGSTLP</sequence>
<dbReference type="GeneID" id="108679866"/>
<keyword evidence="4" id="KW-0813">Transport</keyword>
<dbReference type="GO" id="GO:0007218">
    <property type="term" value="P:neuropeptide signaling pathway"/>
    <property type="evidence" value="ECO:0007669"/>
    <property type="project" value="InterPro"/>
</dbReference>
<evidence type="ECO:0000256" key="3">
    <source>
        <dbReference type="ARBA" id="ARBA00019589"/>
    </source>
</evidence>
<dbReference type="KEGG" id="hazt:108679866"/>
<dbReference type="Pfam" id="PF05281">
    <property type="entry name" value="Secretogranin_V"/>
    <property type="match status" value="1"/>
</dbReference>
<dbReference type="GO" id="GO:0046883">
    <property type="term" value="P:regulation of hormone secretion"/>
    <property type="evidence" value="ECO:0007669"/>
    <property type="project" value="TreeGrafter"/>
</dbReference>
<protein>
    <recommendedName>
        <fullName evidence="3">Neuroendocrine protein 7B2</fullName>
    </recommendedName>
</protein>
<dbReference type="GO" id="GO:0030234">
    <property type="term" value="F:enzyme regulator activity"/>
    <property type="evidence" value="ECO:0007669"/>
    <property type="project" value="TreeGrafter"/>
</dbReference>
<comment type="subcellular location">
    <subcellularLocation>
        <location evidence="1">Secreted</location>
    </subcellularLocation>
</comment>
<feature type="chain" id="PRO_5034934224" description="Neuroendocrine protein 7B2" evidence="9">
    <location>
        <begin position="25"/>
        <end position="312"/>
    </location>
</feature>
<keyword evidence="8" id="KW-0143">Chaperone</keyword>
<evidence type="ECO:0000256" key="9">
    <source>
        <dbReference type="SAM" id="SignalP"/>
    </source>
</evidence>
<reference evidence="11" key="1">
    <citation type="submission" date="2025-08" db="UniProtKB">
        <authorList>
            <consortium name="RefSeq"/>
        </authorList>
    </citation>
    <scope>IDENTIFICATION</scope>
    <source>
        <tissue evidence="11">Whole organism</tissue>
    </source>
</reference>
<organism evidence="10 11">
    <name type="scientific">Hyalella azteca</name>
    <name type="common">Amphipod</name>
    <dbReference type="NCBI Taxonomy" id="294128"/>
    <lineage>
        <taxon>Eukaryota</taxon>
        <taxon>Metazoa</taxon>
        <taxon>Ecdysozoa</taxon>
        <taxon>Arthropoda</taxon>
        <taxon>Crustacea</taxon>
        <taxon>Multicrustacea</taxon>
        <taxon>Malacostraca</taxon>
        <taxon>Eumalacostraca</taxon>
        <taxon>Peracarida</taxon>
        <taxon>Amphipoda</taxon>
        <taxon>Senticaudata</taxon>
        <taxon>Talitrida</taxon>
        <taxon>Talitroidea</taxon>
        <taxon>Hyalellidae</taxon>
        <taxon>Hyalella</taxon>
    </lineage>
</organism>
<keyword evidence="5" id="KW-0964">Secreted</keyword>
<gene>
    <name evidence="11" type="primary">LOC108679866</name>
</gene>
<dbReference type="AlphaFoldDB" id="A0A8B7PD63"/>
<accession>A0A8B7PD63</accession>